<dbReference type="EMBL" id="SKBN01000004">
    <property type="protein sequence ID" value="TGJ88293.1"/>
    <property type="molecule type" value="Genomic_DNA"/>
</dbReference>
<dbReference type="Proteomes" id="UP000297716">
    <property type="component" value="Unassembled WGS sequence"/>
</dbReference>
<feature type="compositionally biased region" description="Basic residues" evidence="1">
    <location>
        <begin position="129"/>
        <end position="142"/>
    </location>
</feature>
<keyword evidence="3" id="KW-1185">Reference proteome</keyword>
<evidence type="ECO:0000313" key="3">
    <source>
        <dbReference type="Proteomes" id="UP000297716"/>
    </source>
</evidence>
<dbReference type="STRING" id="37992.A0A4Z0ZBC2"/>
<sequence>MAAPPGTVAETVLDITITPEPDLQRGRKRRRDFFEVGAGRTSIPSTESATFRGRCRRRSSSRYLDMASLSRPTSQHRMLAGNRQRHTSASPSPSRRKMIRITQLARDRPRSLSPSRSRSPYLGAALYTPKRRRQRTQSRSRAHTSMPVGFGMTSHGDDVKIAPVEALMLPVAAYEVAVPSEASMAEESGEQRRQCRGAS</sequence>
<dbReference type="OrthoDB" id="5233293at2759"/>
<protein>
    <submittedName>
        <fullName evidence="2">Uncharacterized protein</fullName>
    </submittedName>
</protein>
<evidence type="ECO:0000256" key="1">
    <source>
        <dbReference type="SAM" id="MobiDB-lite"/>
    </source>
</evidence>
<feature type="region of interest" description="Disordered" evidence="1">
    <location>
        <begin position="37"/>
        <end position="151"/>
    </location>
</feature>
<feature type="compositionally biased region" description="Low complexity" evidence="1">
    <location>
        <begin position="111"/>
        <end position="120"/>
    </location>
</feature>
<reference evidence="2 3" key="1">
    <citation type="submission" date="2019-03" db="EMBL/GenBank/DDBJ databases">
        <title>Draft genome sequence of Xylaria hypoxylon DSM 108379, a ubiquitous saprotrophic-parasitic fungi on hardwood.</title>
        <authorList>
            <person name="Buettner E."/>
            <person name="Leonhardt S."/>
            <person name="Gebauer A.M."/>
            <person name="Liers C."/>
            <person name="Hofrichter M."/>
            <person name="Kellner H."/>
        </authorList>
    </citation>
    <scope>NUCLEOTIDE SEQUENCE [LARGE SCALE GENOMIC DNA]</scope>
    <source>
        <strain evidence="2 3">DSM 108379</strain>
    </source>
</reference>
<proteinExistence type="predicted"/>
<organism evidence="2 3">
    <name type="scientific">Xylaria hypoxylon</name>
    <dbReference type="NCBI Taxonomy" id="37992"/>
    <lineage>
        <taxon>Eukaryota</taxon>
        <taxon>Fungi</taxon>
        <taxon>Dikarya</taxon>
        <taxon>Ascomycota</taxon>
        <taxon>Pezizomycotina</taxon>
        <taxon>Sordariomycetes</taxon>
        <taxon>Xylariomycetidae</taxon>
        <taxon>Xylariales</taxon>
        <taxon>Xylariaceae</taxon>
        <taxon>Xylaria</taxon>
    </lineage>
</organism>
<gene>
    <name evidence="2" type="ORF">E0Z10_g415</name>
</gene>
<accession>A0A4Z0ZBC2</accession>
<dbReference type="AlphaFoldDB" id="A0A4Z0ZBC2"/>
<comment type="caution">
    <text evidence="2">The sequence shown here is derived from an EMBL/GenBank/DDBJ whole genome shotgun (WGS) entry which is preliminary data.</text>
</comment>
<evidence type="ECO:0000313" key="2">
    <source>
        <dbReference type="EMBL" id="TGJ88293.1"/>
    </source>
</evidence>
<name>A0A4Z0ZBC2_9PEZI</name>